<proteinExistence type="predicted"/>
<protein>
    <submittedName>
        <fullName evidence="1">Uncharacterized protein</fullName>
    </submittedName>
</protein>
<dbReference type="EMBL" id="CAADFV010000231">
    <property type="protein sequence ID" value="VFK70044.1"/>
    <property type="molecule type" value="Genomic_DNA"/>
</dbReference>
<dbReference type="EMBL" id="CAADFY010000229">
    <property type="protein sequence ID" value="VFK60765.1"/>
    <property type="molecule type" value="Genomic_DNA"/>
</dbReference>
<evidence type="ECO:0000313" key="1">
    <source>
        <dbReference type="EMBL" id="VFK60765.1"/>
    </source>
</evidence>
<accession>A0A451A408</accession>
<dbReference type="AlphaFoldDB" id="A0A451A408"/>
<organism evidence="1">
    <name type="scientific">Candidatus Kentrum sp. TUN</name>
    <dbReference type="NCBI Taxonomy" id="2126343"/>
    <lineage>
        <taxon>Bacteria</taxon>
        <taxon>Pseudomonadati</taxon>
        <taxon>Pseudomonadota</taxon>
        <taxon>Gammaproteobacteria</taxon>
        <taxon>Candidatus Kentrum</taxon>
    </lineage>
</organism>
<evidence type="ECO:0000313" key="2">
    <source>
        <dbReference type="EMBL" id="VFK70044.1"/>
    </source>
</evidence>
<reference evidence="1" key="1">
    <citation type="submission" date="2019-02" db="EMBL/GenBank/DDBJ databases">
        <authorList>
            <person name="Gruber-Vodicka R. H."/>
            <person name="Seah K. B. B."/>
        </authorList>
    </citation>
    <scope>NUCLEOTIDE SEQUENCE</scope>
    <source>
        <strain evidence="2">BECK_BY2</strain>
        <strain evidence="1">BECK_BY3</strain>
    </source>
</reference>
<name>A0A451A408_9GAMM</name>
<gene>
    <name evidence="2" type="ORF">BECKTUN1418E_GA0071001_12314</name>
    <name evidence="1" type="ORF">BECKTUN1418F_GA0071002_12294</name>
</gene>
<sequence>MLATHPITARNTCHGLNYKVSRLNVLRGKQGNIFNLRKPKRTTPPARVLRAESPYVRQFHGKADFITGSCPPAGMSKRFHANLAWYKLT</sequence>